<name>A0A5C6AJA8_9BACT</name>
<dbReference type="AlphaFoldDB" id="A0A5C6AJA8"/>
<dbReference type="OrthoDB" id="9777400at2"/>
<dbReference type="Proteomes" id="UP000317421">
    <property type="component" value="Unassembled WGS sequence"/>
</dbReference>
<accession>A0A5C6AJA8</accession>
<dbReference type="RefSeq" id="WP_146443693.1">
    <property type="nucleotide sequence ID" value="NZ_SJPR01000001.1"/>
</dbReference>
<evidence type="ECO:0008006" key="4">
    <source>
        <dbReference type="Google" id="ProtNLM"/>
    </source>
</evidence>
<evidence type="ECO:0000256" key="1">
    <source>
        <dbReference type="SAM" id="SignalP"/>
    </source>
</evidence>
<keyword evidence="1" id="KW-0732">Signal</keyword>
<dbReference type="SUPFAM" id="SSF48452">
    <property type="entry name" value="TPR-like"/>
    <property type="match status" value="2"/>
</dbReference>
<evidence type="ECO:0000313" key="2">
    <source>
        <dbReference type="EMBL" id="TWU00115.1"/>
    </source>
</evidence>
<sequence precursor="true">MSSRSRITATVLVTFAAGVAMAGDPYLPEDDEVLQTLPVAVLAGQSEVADLRRRLLKEPEDADLAAQVANAYVQLGKQGGGPRYYGYARAAIEPWWDESAPPAEILRVRAKLKETDHEYAAALEDIETLLQSRPRDSQAWIEAVNLHRVQGDYDAAWVACDQLSEFAEGVARVFCRVPLLAVTGGAEEAAGLIEQALPITKEKLPAVAPWLLTQQAETARALGRDDVAERAYREGLALDTNDGFLKRAYADFLLDRDRADEVAAMLGDDLSDNGYLLAAAIAARQTGDTARAAELRRELADRFRETRLRGDLPHGRFEARFALELEDNPQRALELALANWDRQKEARDTRNVLEAALAAQQPVAAAEAIGFLKEAGTQDVALQRLVEQLVEQLEAKP</sequence>
<comment type="caution">
    <text evidence="2">The sequence shown here is derived from an EMBL/GenBank/DDBJ whole genome shotgun (WGS) entry which is preliminary data.</text>
</comment>
<dbReference type="Gene3D" id="1.25.40.10">
    <property type="entry name" value="Tetratricopeptide repeat domain"/>
    <property type="match status" value="2"/>
</dbReference>
<protein>
    <recommendedName>
        <fullName evidence="4">Tetratricopeptide repeat protein</fullName>
    </recommendedName>
</protein>
<dbReference type="InterPro" id="IPR011990">
    <property type="entry name" value="TPR-like_helical_dom_sf"/>
</dbReference>
<feature type="signal peptide" evidence="1">
    <location>
        <begin position="1"/>
        <end position="22"/>
    </location>
</feature>
<gene>
    <name evidence="2" type="ORF">Pla108_10590</name>
</gene>
<organism evidence="2 3">
    <name type="scientific">Botrimarina colliarenosi</name>
    <dbReference type="NCBI Taxonomy" id="2528001"/>
    <lineage>
        <taxon>Bacteria</taxon>
        <taxon>Pseudomonadati</taxon>
        <taxon>Planctomycetota</taxon>
        <taxon>Planctomycetia</taxon>
        <taxon>Pirellulales</taxon>
        <taxon>Lacipirellulaceae</taxon>
        <taxon>Botrimarina</taxon>
    </lineage>
</organism>
<dbReference type="EMBL" id="SJPR01000001">
    <property type="protein sequence ID" value="TWU00115.1"/>
    <property type="molecule type" value="Genomic_DNA"/>
</dbReference>
<evidence type="ECO:0000313" key="3">
    <source>
        <dbReference type="Proteomes" id="UP000317421"/>
    </source>
</evidence>
<reference evidence="2 3" key="1">
    <citation type="submission" date="2019-02" db="EMBL/GenBank/DDBJ databases">
        <title>Deep-cultivation of Planctomycetes and their phenomic and genomic characterization uncovers novel biology.</title>
        <authorList>
            <person name="Wiegand S."/>
            <person name="Jogler M."/>
            <person name="Boedeker C."/>
            <person name="Pinto D."/>
            <person name="Vollmers J."/>
            <person name="Rivas-Marin E."/>
            <person name="Kohn T."/>
            <person name="Peeters S.H."/>
            <person name="Heuer A."/>
            <person name="Rast P."/>
            <person name="Oberbeckmann S."/>
            <person name="Bunk B."/>
            <person name="Jeske O."/>
            <person name="Meyerdierks A."/>
            <person name="Storesund J.E."/>
            <person name="Kallscheuer N."/>
            <person name="Luecker S."/>
            <person name="Lage O.M."/>
            <person name="Pohl T."/>
            <person name="Merkel B.J."/>
            <person name="Hornburger P."/>
            <person name="Mueller R.-W."/>
            <person name="Bruemmer F."/>
            <person name="Labrenz M."/>
            <person name="Spormann A.M."/>
            <person name="Op Den Camp H."/>
            <person name="Overmann J."/>
            <person name="Amann R."/>
            <person name="Jetten M.S.M."/>
            <person name="Mascher T."/>
            <person name="Medema M.H."/>
            <person name="Devos D.P."/>
            <person name="Kaster A.-K."/>
            <person name="Ovreas L."/>
            <person name="Rohde M."/>
            <person name="Galperin M.Y."/>
            <person name="Jogler C."/>
        </authorList>
    </citation>
    <scope>NUCLEOTIDE SEQUENCE [LARGE SCALE GENOMIC DNA]</scope>
    <source>
        <strain evidence="2 3">Pla108</strain>
    </source>
</reference>
<proteinExistence type="predicted"/>
<keyword evidence="3" id="KW-1185">Reference proteome</keyword>
<feature type="chain" id="PRO_5022952514" description="Tetratricopeptide repeat protein" evidence="1">
    <location>
        <begin position="23"/>
        <end position="397"/>
    </location>
</feature>